<dbReference type="AlphaFoldDB" id="A0AAD8UA52"/>
<dbReference type="InterPro" id="IPR036291">
    <property type="entry name" value="NAD(P)-bd_dom_sf"/>
</dbReference>
<dbReference type="PRINTS" id="PR00081">
    <property type="entry name" value="GDHRDH"/>
</dbReference>
<reference evidence="3" key="1">
    <citation type="submission" date="2021-12" db="EMBL/GenBank/DDBJ databases">
        <title>Comparative genomics, transcriptomics and evolutionary studies reveal genomic signatures of adaptation to plant cell wall in hemibiotrophic fungi.</title>
        <authorList>
            <consortium name="DOE Joint Genome Institute"/>
            <person name="Baroncelli R."/>
            <person name="Diaz J.F."/>
            <person name="Benocci T."/>
            <person name="Peng M."/>
            <person name="Battaglia E."/>
            <person name="Haridas S."/>
            <person name="Andreopoulos W."/>
            <person name="Labutti K."/>
            <person name="Pangilinan J."/>
            <person name="Floch G.L."/>
            <person name="Makela M.R."/>
            <person name="Henrissat B."/>
            <person name="Grigoriev I.V."/>
            <person name="Crouch J.A."/>
            <person name="De Vries R.P."/>
            <person name="Sukno S.A."/>
            <person name="Thon M.R."/>
        </authorList>
    </citation>
    <scope>NUCLEOTIDE SEQUENCE</scope>
    <source>
        <strain evidence="3">CBS 112980</strain>
    </source>
</reference>
<dbReference type="InterPro" id="IPR051911">
    <property type="entry name" value="SDR_oxidoreductase"/>
</dbReference>
<dbReference type="Pfam" id="PF00106">
    <property type="entry name" value="adh_short"/>
    <property type="match status" value="1"/>
</dbReference>
<feature type="transmembrane region" description="Helical" evidence="1">
    <location>
        <begin position="133"/>
        <end position="153"/>
    </location>
</feature>
<dbReference type="SUPFAM" id="SSF51735">
    <property type="entry name" value="NAD(P)-binding Rossmann-fold domains"/>
    <property type="match status" value="1"/>
</dbReference>
<dbReference type="RefSeq" id="XP_060358873.1">
    <property type="nucleotide sequence ID" value="XM_060512614.1"/>
</dbReference>
<keyword evidence="1" id="KW-0472">Membrane</keyword>
<comment type="caution">
    <text evidence="3">The sequence shown here is derived from an EMBL/GenBank/DDBJ whole genome shotgun (WGS) entry which is preliminary data.</text>
</comment>
<dbReference type="GeneID" id="85396512"/>
<keyword evidence="1" id="KW-1133">Transmembrane helix</keyword>
<evidence type="ECO:0000313" key="4">
    <source>
        <dbReference type="Proteomes" id="UP001244207"/>
    </source>
</evidence>
<feature type="chain" id="PRO_5041914669" evidence="2">
    <location>
        <begin position="21"/>
        <end position="249"/>
    </location>
</feature>
<evidence type="ECO:0000313" key="3">
    <source>
        <dbReference type="EMBL" id="KAK1710594.1"/>
    </source>
</evidence>
<dbReference type="Proteomes" id="UP001244207">
    <property type="component" value="Unassembled WGS sequence"/>
</dbReference>
<protein>
    <submittedName>
        <fullName evidence="3">Uncharacterized protein</fullName>
    </submittedName>
</protein>
<dbReference type="EMBL" id="JAHMHS010000168">
    <property type="protein sequence ID" value="KAK1710594.1"/>
    <property type="molecule type" value="Genomic_DNA"/>
</dbReference>
<keyword evidence="1" id="KW-0812">Transmembrane</keyword>
<keyword evidence="2" id="KW-0732">Signal</keyword>
<accession>A0AAD8UA52</accession>
<name>A0AAD8UA52_GLOAC</name>
<dbReference type="Gene3D" id="3.40.50.720">
    <property type="entry name" value="NAD(P)-binding Rossmann-like Domain"/>
    <property type="match status" value="2"/>
</dbReference>
<proteinExistence type="predicted"/>
<organism evidence="3 4">
    <name type="scientific">Glomerella acutata</name>
    <name type="common">Colletotrichum acutatum</name>
    <dbReference type="NCBI Taxonomy" id="27357"/>
    <lineage>
        <taxon>Eukaryota</taxon>
        <taxon>Fungi</taxon>
        <taxon>Dikarya</taxon>
        <taxon>Ascomycota</taxon>
        <taxon>Pezizomycotina</taxon>
        <taxon>Sordariomycetes</taxon>
        <taxon>Hypocreomycetidae</taxon>
        <taxon>Glomerellales</taxon>
        <taxon>Glomerellaceae</taxon>
        <taxon>Colletotrichum</taxon>
        <taxon>Colletotrichum acutatum species complex</taxon>
    </lineage>
</organism>
<keyword evidence="4" id="KW-1185">Reference proteome</keyword>
<evidence type="ECO:0000256" key="1">
    <source>
        <dbReference type="SAM" id="Phobius"/>
    </source>
</evidence>
<evidence type="ECO:0000256" key="2">
    <source>
        <dbReference type="SAM" id="SignalP"/>
    </source>
</evidence>
<sequence length="249" mass="27421">MARTPLTWLITGCSSGFGLALIKLAEKQGHTIIATSHKPQKTPDLLPLDVNDLNSGDLIMDLEKANTLIDILSIYSPIDTVFFRPYRLIRRNSGIIVNISSGARLEGRESIGVYIATKAIIDRINKVLVKEMAPFSICVLIVTLGSFNINIGLTVRLASKPMLSDYDDIIFKVIATSVIEGFPADRDHVKVAKVKYKVVTGIGVGEGKESERMLPLGRDMAKRVDDVVGGWQRTMEVFGDVCNNVYLEK</sequence>
<dbReference type="PANTHER" id="PTHR43976:SF6">
    <property type="entry name" value="OXIDOREDUCTASE, PUTATIVE (AFU_ORTHOLOGUE AFUA_1G13950)-RELATED"/>
    <property type="match status" value="1"/>
</dbReference>
<gene>
    <name evidence="3" type="ORF">BDZ83DRAFT_723991</name>
</gene>
<dbReference type="PANTHER" id="PTHR43976">
    <property type="entry name" value="SHORT CHAIN DEHYDROGENASE"/>
    <property type="match status" value="1"/>
</dbReference>
<dbReference type="InterPro" id="IPR002347">
    <property type="entry name" value="SDR_fam"/>
</dbReference>
<feature type="signal peptide" evidence="2">
    <location>
        <begin position="1"/>
        <end position="20"/>
    </location>
</feature>